<dbReference type="PANTHER" id="PTHR11219:SF69">
    <property type="entry name" value="TENEURIN-A"/>
    <property type="match status" value="1"/>
</dbReference>
<dbReference type="Pfam" id="PF07974">
    <property type="entry name" value="EGF_2"/>
    <property type="match status" value="2"/>
</dbReference>
<evidence type="ECO:0000259" key="5">
    <source>
        <dbReference type="PROSITE" id="PS00022"/>
    </source>
</evidence>
<dbReference type="InterPro" id="IPR013111">
    <property type="entry name" value="EGF_extracell"/>
</dbReference>
<feature type="region of interest" description="Disordered" evidence="4">
    <location>
        <begin position="1"/>
        <end position="20"/>
    </location>
</feature>
<evidence type="ECO:0000256" key="4">
    <source>
        <dbReference type="SAM" id="MobiDB-lite"/>
    </source>
</evidence>
<evidence type="ECO:0000256" key="1">
    <source>
        <dbReference type="ARBA" id="ARBA00022536"/>
    </source>
</evidence>
<dbReference type="AlphaFoldDB" id="A0A9W7ASQ6"/>
<dbReference type="InterPro" id="IPR000742">
    <property type="entry name" value="EGF"/>
</dbReference>
<dbReference type="Gene3D" id="2.10.25.10">
    <property type="entry name" value="Laminin"/>
    <property type="match status" value="1"/>
</dbReference>
<proteinExistence type="predicted"/>
<keyword evidence="2" id="KW-0677">Repeat</keyword>
<name>A0A9W7ASQ6_9STRA</name>
<dbReference type="PRINTS" id="PR00011">
    <property type="entry name" value="EGFLAMININ"/>
</dbReference>
<protein>
    <recommendedName>
        <fullName evidence="5 6">EGF-like domain-containing protein</fullName>
    </recommendedName>
</protein>
<accession>A0A9W7ASQ6</accession>
<sequence>MAHVDTPKGDLDHSNSITGSASTVVSSSTVYPTGTQEGFPKMVDGAGSQDSHTAHYYMECSNKGVCDRKTGECECFDGYDGAACQRASCPNDCSGHGTCKSISALAEGEFNNVYALWDKDASMGCDCDSGYSGADCSSRSCKVGADPLYLDDTIGRTSVFGVHIRASAADVSGTYALKFFDWYGEDYTTGAITGESTFSTSCTQVVAALKALPDNAVSAVSCSGATATAAVGGQLAAVAGGANGVDLQVTFTANPGYLKSLEIVTNLDGDHATLTATNLAAYTSTTVIGENTDYFATKCASMTAKVKSEATWTNTNPGSLGYLDFSGNSDQAAAIKLLKACLGDSDGDATNNVDVFNWDYGALSEYVGGAADPTTFGGVVDTVIGTYPHAIKTVPTAATAGGWATTATAGAGGQFHLVWFDSSNTGKEFRVANLPKTGGTGGCTNCDYAGTGNLAANLAEESHVFTTDGVVQQLGLDKTVGAQTDNDSFDTGQNETRVVAYFNQFSNTLYTNIDASCESGAAALMNCVEKGDKLFVVDGCWGAGTIGSFFGGQTRSCAAEANANLNTGHLYTVNRIYKKPFTANTGLWNADSTTKYADQFVIQVDHNIAWDGSTKDAPAITKTVDVNDDSTASGIVVLFKFTAATTGNYEYVSSCSNRGSCDGETGLCSCFKGYTGDNCSTQSALAV</sequence>
<dbReference type="InterPro" id="IPR051216">
    <property type="entry name" value="Teneurin"/>
</dbReference>
<comment type="caution">
    <text evidence="7">The sequence shown here is derived from an EMBL/GenBank/DDBJ whole genome shotgun (WGS) entry which is preliminary data.</text>
</comment>
<feature type="domain" description="EGF-like" evidence="5 6">
    <location>
        <begin position="73"/>
        <end position="84"/>
    </location>
</feature>
<evidence type="ECO:0000259" key="6">
    <source>
        <dbReference type="PROSITE" id="PS01186"/>
    </source>
</evidence>
<dbReference type="PANTHER" id="PTHR11219">
    <property type="entry name" value="TENEURIN AND N-ACETYLGLUCOSAMINE-1-PHOSPHODIESTER ALPHA-N-ACETYLGLUCOSAMINIDASE"/>
    <property type="match status" value="1"/>
</dbReference>
<dbReference type="PROSITE" id="PS01186">
    <property type="entry name" value="EGF_2"/>
    <property type="match status" value="2"/>
</dbReference>
<dbReference type="PROSITE" id="PS00022">
    <property type="entry name" value="EGF_1"/>
    <property type="match status" value="2"/>
</dbReference>
<keyword evidence="3" id="KW-1015">Disulfide bond</keyword>
<organism evidence="7 8">
    <name type="scientific">Triparma laevis f. inornata</name>
    <dbReference type="NCBI Taxonomy" id="1714386"/>
    <lineage>
        <taxon>Eukaryota</taxon>
        <taxon>Sar</taxon>
        <taxon>Stramenopiles</taxon>
        <taxon>Ochrophyta</taxon>
        <taxon>Bolidophyceae</taxon>
        <taxon>Parmales</taxon>
        <taxon>Triparmaceae</taxon>
        <taxon>Triparma</taxon>
    </lineage>
</organism>
<gene>
    <name evidence="7" type="ORF">TL16_g07233</name>
</gene>
<evidence type="ECO:0000256" key="2">
    <source>
        <dbReference type="ARBA" id="ARBA00022737"/>
    </source>
</evidence>
<reference evidence="8" key="1">
    <citation type="journal article" date="2023" name="Commun. Biol.">
        <title>Genome analysis of Parmales, the sister group of diatoms, reveals the evolutionary specialization of diatoms from phago-mixotrophs to photoautotrophs.</title>
        <authorList>
            <person name="Ban H."/>
            <person name="Sato S."/>
            <person name="Yoshikawa S."/>
            <person name="Yamada K."/>
            <person name="Nakamura Y."/>
            <person name="Ichinomiya M."/>
            <person name="Sato N."/>
            <person name="Blanc-Mathieu R."/>
            <person name="Endo H."/>
            <person name="Kuwata A."/>
            <person name="Ogata H."/>
        </authorList>
    </citation>
    <scope>NUCLEOTIDE SEQUENCE [LARGE SCALE GENOMIC DNA]</scope>
</reference>
<feature type="domain" description="EGF-like" evidence="5 6">
    <location>
        <begin position="668"/>
        <end position="679"/>
    </location>
</feature>
<dbReference type="Proteomes" id="UP001162640">
    <property type="component" value="Unassembled WGS sequence"/>
</dbReference>
<evidence type="ECO:0000313" key="8">
    <source>
        <dbReference type="Proteomes" id="UP001162640"/>
    </source>
</evidence>
<keyword evidence="1" id="KW-0245">EGF-like domain</keyword>
<feature type="compositionally biased region" description="Basic and acidic residues" evidence="4">
    <location>
        <begin position="1"/>
        <end position="13"/>
    </location>
</feature>
<evidence type="ECO:0000313" key="7">
    <source>
        <dbReference type="EMBL" id="GMH76901.1"/>
    </source>
</evidence>
<evidence type="ECO:0000256" key="3">
    <source>
        <dbReference type="ARBA" id="ARBA00023157"/>
    </source>
</evidence>
<dbReference type="EMBL" id="BLQM01000226">
    <property type="protein sequence ID" value="GMH76901.1"/>
    <property type="molecule type" value="Genomic_DNA"/>
</dbReference>